<evidence type="ECO:0000259" key="5">
    <source>
        <dbReference type="PROSITE" id="PS50902"/>
    </source>
</evidence>
<dbReference type="InterPro" id="IPR029039">
    <property type="entry name" value="Flavoprotein-like_sf"/>
</dbReference>
<dbReference type="RefSeq" id="WP_009837118.1">
    <property type="nucleotide sequence ID" value="NZ_AAOH01000002.1"/>
</dbReference>
<feature type="domain" description="Flavodoxin-like" evidence="5">
    <location>
        <begin position="4"/>
        <end position="144"/>
    </location>
</feature>
<keyword evidence="4" id="KW-0249">Electron transport</keyword>
<dbReference type="PANTHER" id="PTHR19384:SF128">
    <property type="entry name" value="NADPH OXIDOREDUCTASE A"/>
    <property type="match status" value="1"/>
</dbReference>
<keyword evidence="7" id="KW-1185">Reference proteome</keyword>
<sequence length="147" mass="15873">MADITLIYGSVFGGAEALTYTLKTQVEAKGRSAEVLDAPTIADLQAAKVILVVTSTTGLGDLPDNLVPLYYQLESQFPMLTAQKFAVIAMGDASYGETYCGAGRKVEALFLELQAKKICQMLEIDACEDFDPEPVALKWLNDFLAAL</sequence>
<dbReference type="OrthoDB" id="359268at2"/>
<comment type="cofactor">
    <cofactor evidence="1">
        <name>FMN</name>
        <dbReference type="ChEBI" id="CHEBI:58210"/>
    </cofactor>
</comment>
<dbReference type="eggNOG" id="COG0369">
    <property type="taxonomic scope" value="Bacteria"/>
</dbReference>
<keyword evidence="4" id="KW-0813">Transport</keyword>
<protein>
    <submittedName>
        <fullName evidence="6">Flavodoxin</fullName>
    </submittedName>
</protein>
<dbReference type="GO" id="GO:0010181">
    <property type="term" value="F:FMN binding"/>
    <property type="evidence" value="ECO:0007669"/>
    <property type="project" value="InterPro"/>
</dbReference>
<gene>
    <name evidence="6" type="ORF">PTD2_10524</name>
</gene>
<organism evidence="6 7">
    <name type="scientific">Pseudoalteromonas tunicata D2</name>
    <dbReference type="NCBI Taxonomy" id="87626"/>
    <lineage>
        <taxon>Bacteria</taxon>
        <taxon>Pseudomonadati</taxon>
        <taxon>Pseudomonadota</taxon>
        <taxon>Gammaproteobacteria</taxon>
        <taxon>Alteromonadales</taxon>
        <taxon>Pseudoalteromonadaceae</taxon>
        <taxon>Pseudoalteromonas</taxon>
    </lineage>
</organism>
<dbReference type="PANTHER" id="PTHR19384">
    <property type="entry name" value="NITRIC OXIDE SYNTHASE-RELATED"/>
    <property type="match status" value="1"/>
</dbReference>
<dbReference type="Proteomes" id="UP000006201">
    <property type="component" value="Unassembled WGS sequence"/>
</dbReference>
<keyword evidence="2" id="KW-0285">Flavoprotein</keyword>
<evidence type="ECO:0000256" key="3">
    <source>
        <dbReference type="ARBA" id="ARBA00022643"/>
    </source>
</evidence>
<evidence type="ECO:0000256" key="1">
    <source>
        <dbReference type="ARBA" id="ARBA00001917"/>
    </source>
</evidence>
<keyword evidence="3" id="KW-0288">FMN</keyword>
<dbReference type="GO" id="GO:0005829">
    <property type="term" value="C:cytosol"/>
    <property type="evidence" value="ECO:0007669"/>
    <property type="project" value="TreeGrafter"/>
</dbReference>
<dbReference type="PRINTS" id="PR00369">
    <property type="entry name" value="FLAVODOXIN"/>
</dbReference>
<evidence type="ECO:0000313" key="7">
    <source>
        <dbReference type="Proteomes" id="UP000006201"/>
    </source>
</evidence>
<dbReference type="InterPro" id="IPR008254">
    <property type="entry name" value="Flavodoxin/NO_synth"/>
</dbReference>
<evidence type="ECO:0000313" key="6">
    <source>
        <dbReference type="EMBL" id="EAR29243.1"/>
    </source>
</evidence>
<dbReference type="Pfam" id="PF00258">
    <property type="entry name" value="Flavodoxin_1"/>
    <property type="match status" value="1"/>
</dbReference>
<comment type="caution">
    <text evidence="6">The sequence shown here is derived from an EMBL/GenBank/DDBJ whole genome shotgun (WGS) entry which is preliminary data.</text>
</comment>
<dbReference type="GO" id="GO:0016491">
    <property type="term" value="F:oxidoreductase activity"/>
    <property type="evidence" value="ECO:0007669"/>
    <property type="project" value="TreeGrafter"/>
</dbReference>
<dbReference type="EMBL" id="AAOH01000002">
    <property type="protein sequence ID" value="EAR29243.1"/>
    <property type="molecule type" value="Genomic_DNA"/>
</dbReference>
<dbReference type="STRING" id="87626.PTD2_10524"/>
<dbReference type="InterPro" id="IPR001094">
    <property type="entry name" value="Flavdoxin-like"/>
</dbReference>
<name>A4C5I9_9GAMM</name>
<proteinExistence type="predicted"/>
<reference evidence="6 7" key="1">
    <citation type="submission" date="2006-02" db="EMBL/GenBank/DDBJ databases">
        <authorList>
            <person name="Moran M.A."/>
            <person name="Kjelleberg S."/>
            <person name="Egan S."/>
            <person name="Saunders N."/>
            <person name="Thomas T."/>
            <person name="Ferriera S."/>
            <person name="Johnson J."/>
            <person name="Kravitz S."/>
            <person name="Halpern A."/>
            <person name="Remington K."/>
            <person name="Beeson K."/>
            <person name="Tran B."/>
            <person name="Rogers Y.-H."/>
            <person name="Friedman R."/>
            <person name="Venter J.C."/>
        </authorList>
    </citation>
    <scope>NUCLEOTIDE SEQUENCE [LARGE SCALE GENOMIC DNA]</scope>
    <source>
        <strain evidence="6 7">D2</strain>
    </source>
</reference>
<dbReference type="PROSITE" id="PS50902">
    <property type="entry name" value="FLAVODOXIN_LIKE"/>
    <property type="match status" value="1"/>
</dbReference>
<dbReference type="SUPFAM" id="SSF52218">
    <property type="entry name" value="Flavoproteins"/>
    <property type="match status" value="1"/>
</dbReference>
<dbReference type="Gene3D" id="3.40.50.360">
    <property type="match status" value="1"/>
</dbReference>
<accession>A4C5I9</accession>
<dbReference type="HOGENOM" id="CLU_051402_4_1_6"/>
<dbReference type="GO" id="GO:0050660">
    <property type="term" value="F:flavin adenine dinucleotide binding"/>
    <property type="evidence" value="ECO:0007669"/>
    <property type="project" value="TreeGrafter"/>
</dbReference>
<dbReference type="AlphaFoldDB" id="A4C5I9"/>
<evidence type="ECO:0000256" key="4">
    <source>
        <dbReference type="ARBA" id="ARBA00022982"/>
    </source>
</evidence>
<evidence type="ECO:0000256" key="2">
    <source>
        <dbReference type="ARBA" id="ARBA00022630"/>
    </source>
</evidence>